<organism evidence="1 2">
    <name type="scientific">Hyphomonas johnsonii MHS-2</name>
    <dbReference type="NCBI Taxonomy" id="1280950"/>
    <lineage>
        <taxon>Bacteria</taxon>
        <taxon>Pseudomonadati</taxon>
        <taxon>Pseudomonadota</taxon>
        <taxon>Alphaproteobacteria</taxon>
        <taxon>Hyphomonadales</taxon>
        <taxon>Hyphomonadaceae</taxon>
        <taxon>Hyphomonas</taxon>
    </lineage>
</organism>
<name>A0A059FU27_9PROT</name>
<dbReference type="PATRIC" id="fig|1280950.3.peg.300"/>
<comment type="caution">
    <text evidence="1">The sequence shown here is derived from an EMBL/GenBank/DDBJ whole genome shotgun (WGS) entry which is preliminary data.</text>
</comment>
<protein>
    <submittedName>
        <fullName evidence="1">Uncharacterized protein</fullName>
    </submittedName>
</protein>
<dbReference type="AlphaFoldDB" id="A0A059FU27"/>
<reference evidence="1 2" key="1">
    <citation type="journal article" date="2014" name="Antonie Van Leeuwenhoek">
        <title>Hyphomonas beringensis sp. nov. and Hyphomonas chukchiensis sp. nov., isolated from surface seawater of the Bering Sea and Chukchi Sea.</title>
        <authorList>
            <person name="Li C."/>
            <person name="Lai Q."/>
            <person name="Li G."/>
            <person name="Dong C."/>
            <person name="Wang J."/>
            <person name="Liao Y."/>
            <person name="Shao Z."/>
        </authorList>
    </citation>
    <scope>NUCLEOTIDE SEQUENCE [LARGE SCALE GENOMIC DNA]</scope>
    <source>
        <strain evidence="1 2">MHS-2</strain>
    </source>
</reference>
<keyword evidence="2" id="KW-1185">Reference proteome</keyword>
<dbReference type="RefSeq" id="WP_035612856.1">
    <property type="nucleotide sequence ID" value="NZ_ARYK01000001.1"/>
</dbReference>
<evidence type="ECO:0000313" key="2">
    <source>
        <dbReference type="Proteomes" id="UP000025171"/>
    </source>
</evidence>
<accession>A0A059FU27</accession>
<evidence type="ECO:0000313" key="1">
    <source>
        <dbReference type="EMBL" id="KCZ94001.1"/>
    </source>
</evidence>
<gene>
    <name evidence="1" type="ORF">HJO_01460</name>
</gene>
<dbReference type="Proteomes" id="UP000025171">
    <property type="component" value="Unassembled WGS sequence"/>
</dbReference>
<proteinExistence type="predicted"/>
<dbReference type="EMBL" id="ARYK01000001">
    <property type="protein sequence ID" value="KCZ94001.1"/>
    <property type="molecule type" value="Genomic_DNA"/>
</dbReference>
<dbReference type="STRING" id="1280950.HJO_01460"/>
<sequence length="111" mass="12000">MIRIDDVELLELFQTVIVSQATPPKDETALSGSSYFLPVPTTLNQRPTRLSDLGGGASIIAAVSVQLESNGDSHLAGVMRQCERALTHPALFVDTDGESDRRLLGYVYPVV</sequence>